<dbReference type="AlphaFoldDB" id="A0A0S4JAL2"/>
<gene>
    <name evidence="1" type="ORF">BSAL_08955</name>
</gene>
<name>A0A0S4JAL2_BODSA</name>
<sequence length="74" mass="8591">MRKKKKKRRLAGPVRAWILFSTAGKGTNESECRVTLTPNLFGTRSLRNVSMSTHRNAKRKMREVQNKAMLELKF</sequence>
<evidence type="ECO:0000313" key="1">
    <source>
        <dbReference type="EMBL" id="CUG87164.1"/>
    </source>
</evidence>
<reference evidence="2" key="1">
    <citation type="submission" date="2015-09" db="EMBL/GenBank/DDBJ databases">
        <authorList>
            <consortium name="Pathogen Informatics"/>
        </authorList>
    </citation>
    <scope>NUCLEOTIDE SEQUENCE [LARGE SCALE GENOMIC DNA]</scope>
    <source>
        <strain evidence="2">Lake Konstanz</strain>
    </source>
</reference>
<organism evidence="1 2">
    <name type="scientific">Bodo saltans</name>
    <name type="common">Flagellated protozoan</name>
    <dbReference type="NCBI Taxonomy" id="75058"/>
    <lineage>
        <taxon>Eukaryota</taxon>
        <taxon>Discoba</taxon>
        <taxon>Euglenozoa</taxon>
        <taxon>Kinetoplastea</taxon>
        <taxon>Metakinetoplastina</taxon>
        <taxon>Eubodonida</taxon>
        <taxon>Bodonidae</taxon>
        <taxon>Bodo</taxon>
    </lineage>
</organism>
<accession>A0A0S4JAL2</accession>
<dbReference type="VEuPathDB" id="TriTrypDB:BSAL_08955"/>
<proteinExistence type="predicted"/>
<keyword evidence="2" id="KW-1185">Reference proteome</keyword>
<dbReference type="EMBL" id="CYKH01001454">
    <property type="protein sequence ID" value="CUG87164.1"/>
    <property type="molecule type" value="Genomic_DNA"/>
</dbReference>
<dbReference type="Proteomes" id="UP000051952">
    <property type="component" value="Unassembled WGS sequence"/>
</dbReference>
<protein>
    <submittedName>
        <fullName evidence="1">Uncharacterized protein</fullName>
    </submittedName>
</protein>
<evidence type="ECO:0000313" key="2">
    <source>
        <dbReference type="Proteomes" id="UP000051952"/>
    </source>
</evidence>